<evidence type="ECO:0000313" key="3">
    <source>
        <dbReference type="Proteomes" id="UP000037179"/>
    </source>
</evidence>
<organism evidence="2 3">
    <name type="scientific">Nocardia seriolae</name>
    <dbReference type="NCBI Taxonomy" id="37332"/>
    <lineage>
        <taxon>Bacteria</taxon>
        <taxon>Bacillati</taxon>
        <taxon>Actinomycetota</taxon>
        <taxon>Actinomycetes</taxon>
        <taxon>Mycobacteriales</taxon>
        <taxon>Nocardiaceae</taxon>
        <taxon>Nocardia</taxon>
    </lineage>
</organism>
<dbReference type="Proteomes" id="UP000180166">
    <property type="component" value="Chromosome"/>
</dbReference>
<dbReference type="KEGG" id="nsr:NS506_04087"/>
<dbReference type="EMBL" id="BBYQ01000026">
    <property type="protein sequence ID" value="GAP28031.1"/>
    <property type="molecule type" value="Genomic_DNA"/>
</dbReference>
<dbReference type="GeneID" id="93375426"/>
<name>A0ABC9YST5_9NOCA</name>
<reference evidence="3" key="1">
    <citation type="submission" date="2015-07" db="EMBL/GenBank/DDBJ databases">
        <title>Nocardia seriolae U-1 whole genome shotgun sequence.</title>
        <authorList>
            <person name="Imajoh M."/>
            <person name="Fukumoto Y."/>
            <person name="Sukeda M."/>
            <person name="Yamane J."/>
            <person name="Yamasaki K."/>
            <person name="Shimizu M."/>
            <person name="Ohnishi K."/>
            <person name="Oshima S."/>
        </authorList>
    </citation>
    <scope>NUCLEOTIDE SEQUENCE [LARGE SCALE GENOMIC DNA]</scope>
    <source>
        <strain evidence="3">U-1</strain>
    </source>
</reference>
<gene>
    <name evidence="1" type="ORF">NS506_04087</name>
    <name evidence="2" type="ORF">NSK11_contig00026-0027</name>
</gene>
<dbReference type="RefSeq" id="WP_033086914.1">
    <property type="nucleotide sequence ID" value="NZ_AP017900.1"/>
</dbReference>
<accession>A0ABC9YST5</accession>
<dbReference type="Proteomes" id="UP000037179">
    <property type="component" value="Unassembled WGS sequence"/>
</dbReference>
<evidence type="ECO:0000313" key="4">
    <source>
        <dbReference type="Proteomes" id="UP000180166"/>
    </source>
</evidence>
<evidence type="ECO:0000313" key="2">
    <source>
        <dbReference type="EMBL" id="GAP28031.1"/>
    </source>
</evidence>
<protein>
    <submittedName>
        <fullName evidence="2">Uncharacterized protein</fullName>
    </submittedName>
</protein>
<reference evidence="2 3" key="2">
    <citation type="journal article" date="2016" name="Genome Announc.">
        <title>Draft Genome Sequence of Erythromycin- and Oxytetracycline-Sensitive Nocardia seriolae Strain U-1 (NBRC 110359).</title>
        <authorList>
            <person name="Imajoh M."/>
            <person name="Sukeda M."/>
            <person name="Shimizu M."/>
            <person name="Yamane J."/>
            <person name="Ohnishi K."/>
            <person name="Oshima S."/>
        </authorList>
    </citation>
    <scope>NUCLEOTIDE SEQUENCE [LARGE SCALE GENOMIC DNA]</scope>
    <source>
        <strain evidence="2 3">U-1</strain>
    </source>
</reference>
<dbReference type="EMBL" id="CP017839">
    <property type="protein sequence ID" value="APA98135.1"/>
    <property type="molecule type" value="Genomic_DNA"/>
</dbReference>
<reference evidence="1 4" key="3">
    <citation type="submission" date="2016-10" db="EMBL/GenBank/DDBJ databases">
        <title>Genome sequence of Nocardia seriolae strain EM150506, isolated from Anguila japonica.</title>
        <authorList>
            <person name="Han H.-J."/>
        </authorList>
    </citation>
    <scope>NUCLEOTIDE SEQUENCE [LARGE SCALE GENOMIC DNA]</scope>
    <source>
        <strain evidence="1 4">EM150506</strain>
    </source>
</reference>
<keyword evidence="3" id="KW-1185">Reference proteome</keyword>
<evidence type="ECO:0000313" key="1">
    <source>
        <dbReference type="EMBL" id="APA98135.1"/>
    </source>
</evidence>
<dbReference type="AlphaFoldDB" id="A0ABC9YST5"/>
<proteinExistence type="predicted"/>
<sequence length="124" mass="13950">MVAEFGWQRIPPADLRVLELLIRMKQQRQTPSPLKFEGFIGAWFAVRTTDQAAVLDALDLHDPVSATLRMGFSPWQGTEPMRIPGLVDWTDEAQSEFRDIYPQVFVTPALTAGLWCSTDTASRA</sequence>